<organism evidence="2 3">
    <name type="scientific">Cycloclasticus pugetii</name>
    <dbReference type="NCBI Taxonomy" id="34068"/>
    <lineage>
        <taxon>Bacteria</taxon>
        <taxon>Pseudomonadati</taxon>
        <taxon>Pseudomonadota</taxon>
        <taxon>Gammaproteobacteria</taxon>
        <taxon>Thiotrichales</taxon>
        <taxon>Piscirickettsiaceae</taxon>
        <taxon>Cycloclasticus</taxon>
    </lineage>
</organism>
<sequence length="194" mass="21803">MLSRRTFIKSALATNVALLATPSQALQQVLTGSEEIPLLVFADEHSAHSKHFISNVAERKSNIDLDIGQHFDLLREFCKESPMGQISGLTRDSDFFALEQIAKDFGFYTQYSATHHYSGNMLTHEVSSSKDTAELITSSLKNAKEQWPQWLANHMRVLPRGNAQLVTQKTQISLANTDQHDFLVSWSLSPNKNK</sequence>
<dbReference type="AlphaFoldDB" id="A0AB33Z538"/>
<dbReference type="InterPro" id="IPR006311">
    <property type="entry name" value="TAT_signal"/>
</dbReference>
<protein>
    <submittedName>
        <fullName evidence="2">Uncharacterized protein</fullName>
    </submittedName>
</protein>
<dbReference type="Proteomes" id="UP000015462">
    <property type="component" value="Unassembled WGS sequence"/>
</dbReference>
<name>A0AB33Z538_9GAMM</name>
<reference evidence="2 3" key="1">
    <citation type="journal article" date="2013" name="Genome Announc.">
        <title>Genome Sequence of the Pyrene- and Fluoranthene-Degrading Bacterium Cycloclasticus sp. Strain PY97M.</title>
        <authorList>
            <person name="Cui Z."/>
            <person name="Xu G."/>
            <person name="Li Q."/>
            <person name="Gao W."/>
            <person name="Zheng L."/>
        </authorList>
    </citation>
    <scope>NUCLEOTIDE SEQUENCE [LARGE SCALE GENOMIC DNA]</scope>
    <source>
        <strain evidence="2 3">PY97M</strain>
    </source>
</reference>
<dbReference type="RefSeq" id="WP_016389836.1">
    <property type="nucleotide sequence ID" value="NZ_KE646805.1"/>
</dbReference>
<comment type="caution">
    <text evidence="2">The sequence shown here is derived from an EMBL/GenBank/DDBJ whole genome shotgun (WGS) entry which is preliminary data.</text>
</comment>
<gene>
    <name evidence="2" type="ORF">L196_02480</name>
</gene>
<dbReference type="PROSITE" id="PS51318">
    <property type="entry name" value="TAT"/>
    <property type="match status" value="1"/>
</dbReference>
<feature type="signal peptide" evidence="1">
    <location>
        <begin position="1"/>
        <end position="25"/>
    </location>
</feature>
<evidence type="ECO:0000256" key="1">
    <source>
        <dbReference type="SAM" id="SignalP"/>
    </source>
</evidence>
<proteinExistence type="predicted"/>
<evidence type="ECO:0000313" key="3">
    <source>
        <dbReference type="Proteomes" id="UP000015462"/>
    </source>
</evidence>
<keyword evidence="1" id="KW-0732">Signal</keyword>
<keyword evidence="3" id="KW-1185">Reference proteome</keyword>
<evidence type="ECO:0000313" key="2">
    <source>
        <dbReference type="EMBL" id="EPD14327.1"/>
    </source>
</evidence>
<accession>A0AB33Z538</accession>
<dbReference type="EMBL" id="ASHL01000001">
    <property type="protein sequence ID" value="EPD14327.1"/>
    <property type="molecule type" value="Genomic_DNA"/>
</dbReference>
<feature type="chain" id="PRO_5044201862" evidence="1">
    <location>
        <begin position="26"/>
        <end position="194"/>
    </location>
</feature>